<keyword evidence="3" id="KW-0288">FMN</keyword>
<dbReference type="Gene3D" id="3.40.50.1950">
    <property type="entry name" value="Flavin prenyltransferase-like"/>
    <property type="match status" value="1"/>
</dbReference>
<dbReference type="AlphaFoldDB" id="A0A343TJX9"/>
<dbReference type="SUPFAM" id="SSF52507">
    <property type="entry name" value="Homo-oligomeric flavin-containing Cys decarboxylases, HFCD"/>
    <property type="match status" value="1"/>
</dbReference>
<dbReference type="InterPro" id="IPR003382">
    <property type="entry name" value="Flavoprotein"/>
</dbReference>
<dbReference type="InterPro" id="IPR036551">
    <property type="entry name" value="Flavin_trans-like"/>
</dbReference>
<protein>
    <submittedName>
        <fullName evidence="6">Flavin prenyltransferase</fullName>
        <ecNumber evidence="6">2.5.1.129</ecNumber>
    </submittedName>
</protein>
<dbReference type="InterPro" id="IPR004507">
    <property type="entry name" value="UbiX-like"/>
</dbReference>
<proteinExistence type="predicted"/>
<feature type="domain" description="Flavoprotein" evidence="5">
    <location>
        <begin position="2"/>
        <end position="171"/>
    </location>
</feature>
<dbReference type="EMBL" id="CP025066">
    <property type="protein sequence ID" value="AUX09401.1"/>
    <property type="molecule type" value="Genomic_DNA"/>
</dbReference>
<name>A0A343TJX9_9EURY</name>
<evidence type="ECO:0000256" key="2">
    <source>
        <dbReference type="ARBA" id="ARBA00022630"/>
    </source>
</evidence>
<keyword evidence="4 6" id="KW-0808">Transferase</keyword>
<evidence type="ECO:0000313" key="6">
    <source>
        <dbReference type="EMBL" id="AUX09401.1"/>
    </source>
</evidence>
<dbReference type="EC" id="2.5.1.129" evidence="6"/>
<dbReference type="KEGG" id="hdf:AArcSl_1773"/>
<sequence>MVLGVTGASGIPIALRTAEALAARAELVTVVSDAARETARHEVADPDAALERVADLSTATYDEDEIAAAVASGSVSFRGMAIVPASMNTVAAISAGRADSLITRTAGVCLKEGRTLVVVPRETPLSEIHLRNLTDLAGMGVDVVPPVLGFYYDPDGIDDVVDHVTGRVLDRFGFDHDLYESWGELD</sequence>
<evidence type="ECO:0000313" key="7">
    <source>
        <dbReference type="Proteomes" id="UP000263012"/>
    </source>
</evidence>
<dbReference type="Pfam" id="PF02441">
    <property type="entry name" value="Flavoprotein"/>
    <property type="match status" value="1"/>
</dbReference>
<gene>
    <name evidence="6" type="primary">ubiX</name>
    <name evidence="6" type="ORF">AArcSl_1773</name>
</gene>
<reference evidence="7" key="1">
    <citation type="submission" date="2017-11" db="EMBL/GenBank/DDBJ databases">
        <title>Phenotypic and genomic properties of facultatively anaerobic sulfur-reducing natronoarchaea from hypersaline soda lakes.</title>
        <authorList>
            <person name="Sorokin D.Y."/>
            <person name="Kublanov I.V."/>
            <person name="Roman P."/>
            <person name="Sinninghe Damste J.S."/>
            <person name="Golyshin P.N."/>
            <person name="Rojo D."/>
            <person name="Ciordia S."/>
            <person name="Mena M.D.C."/>
            <person name="Ferrer M."/>
            <person name="Messina E."/>
            <person name="Smedile F."/>
            <person name="La Spada G."/>
            <person name="La Cono V."/>
            <person name="Yakimov M.M."/>
        </authorList>
    </citation>
    <scope>NUCLEOTIDE SEQUENCE [LARGE SCALE GENOMIC DNA]</scope>
    <source>
        <strain evidence="7">AArc-Sl</strain>
    </source>
</reference>
<evidence type="ECO:0000259" key="5">
    <source>
        <dbReference type="Pfam" id="PF02441"/>
    </source>
</evidence>
<keyword evidence="2" id="KW-0285">Flavoprotein</keyword>
<evidence type="ECO:0000256" key="1">
    <source>
        <dbReference type="ARBA" id="ARBA00022602"/>
    </source>
</evidence>
<organism evidence="6 7">
    <name type="scientific">Halalkaliarchaeum desulfuricum</name>
    <dbReference type="NCBI Taxonomy" id="2055893"/>
    <lineage>
        <taxon>Archaea</taxon>
        <taxon>Methanobacteriati</taxon>
        <taxon>Methanobacteriota</taxon>
        <taxon>Stenosarchaea group</taxon>
        <taxon>Halobacteria</taxon>
        <taxon>Halobacteriales</taxon>
        <taxon>Haloferacaceae</taxon>
        <taxon>Halalkaliarchaeum</taxon>
    </lineage>
</organism>
<evidence type="ECO:0000256" key="3">
    <source>
        <dbReference type="ARBA" id="ARBA00022643"/>
    </source>
</evidence>
<dbReference type="NCBIfam" id="TIGR00421">
    <property type="entry name" value="ubiX_pad"/>
    <property type="match status" value="1"/>
</dbReference>
<keyword evidence="1" id="KW-0637">Prenyltransferase</keyword>
<dbReference type="NCBIfam" id="NF004685">
    <property type="entry name" value="PRK06029.1"/>
    <property type="match status" value="1"/>
</dbReference>
<accession>A0A343TJX9</accession>
<dbReference type="GO" id="GO:0106141">
    <property type="term" value="F:flavin prenyltransferase activity"/>
    <property type="evidence" value="ECO:0007669"/>
    <property type="project" value="UniProtKB-EC"/>
</dbReference>
<keyword evidence="7" id="KW-1185">Reference proteome</keyword>
<dbReference type="Proteomes" id="UP000263012">
    <property type="component" value="Chromosome"/>
</dbReference>
<evidence type="ECO:0000256" key="4">
    <source>
        <dbReference type="ARBA" id="ARBA00022679"/>
    </source>
</evidence>